<evidence type="ECO:0000313" key="2">
    <source>
        <dbReference type="EMBL" id="HCY81179.1"/>
    </source>
</evidence>
<reference evidence="2 3" key="1">
    <citation type="journal article" date="2018" name="Nat. Biotechnol.">
        <title>A standardized bacterial taxonomy based on genome phylogeny substantially revises the tree of life.</title>
        <authorList>
            <person name="Parks D.H."/>
            <person name="Chuvochina M."/>
            <person name="Waite D.W."/>
            <person name="Rinke C."/>
            <person name="Skarshewski A."/>
            <person name="Chaumeil P.A."/>
            <person name="Hugenholtz P."/>
        </authorList>
    </citation>
    <scope>NUCLEOTIDE SEQUENCE [LARGE SCALE GENOMIC DNA]</scope>
    <source>
        <strain evidence="2">UBA10227</strain>
    </source>
</reference>
<feature type="non-terminal residue" evidence="2">
    <location>
        <position position="1"/>
    </location>
</feature>
<dbReference type="EMBL" id="DPRK01000102">
    <property type="protein sequence ID" value="HCY81179.1"/>
    <property type="molecule type" value="Genomic_DNA"/>
</dbReference>
<dbReference type="GO" id="GO:0042910">
    <property type="term" value="F:xenobiotic transmembrane transporter activity"/>
    <property type="evidence" value="ECO:0007669"/>
    <property type="project" value="TreeGrafter"/>
</dbReference>
<dbReference type="SUPFAM" id="SSF82866">
    <property type="entry name" value="Multidrug efflux transporter AcrB transmembrane domain"/>
    <property type="match status" value="1"/>
</dbReference>
<dbReference type="InterPro" id="IPR001036">
    <property type="entry name" value="Acrflvin-R"/>
</dbReference>
<dbReference type="Proteomes" id="UP000263268">
    <property type="component" value="Unassembled WGS sequence"/>
</dbReference>
<dbReference type="GO" id="GO:0005886">
    <property type="term" value="C:plasma membrane"/>
    <property type="evidence" value="ECO:0007669"/>
    <property type="project" value="TreeGrafter"/>
</dbReference>
<keyword evidence="1" id="KW-0472">Membrane</keyword>
<dbReference type="Gene3D" id="1.20.1640.10">
    <property type="entry name" value="Multidrug efflux transporter AcrB transmembrane domain"/>
    <property type="match status" value="1"/>
</dbReference>
<evidence type="ECO:0000256" key="1">
    <source>
        <dbReference type="SAM" id="Phobius"/>
    </source>
</evidence>
<dbReference type="AlphaFoldDB" id="A0A3D6BSI3"/>
<keyword evidence="1" id="KW-0812">Transmembrane</keyword>
<organism evidence="2 3">
    <name type="scientific">Xanthomarina gelatinilytica</name>
    <dbReference type="NCBI Taxonomy" id="1137281"/>
    <lineage>
        <taxon>Bacteria</taxon>
        <taxon>Pseudomonadati</taxon>
        <taxon>Bacteroidota</taxon>
        <taxon>Flavobacteriia</taxon>
        <taxon>Flavobacteriales</taxon>
        <taxon>Flavobacteriaceae</taxon>
        <taxon>Xanthomarina</taxon>
    </lineage>
</organism>
<dbReference type="PANTHER" id="PTHR32063:SF24">
    <property type="entry name" value="CATION EFFLUX SYSTEM (ACRB_ACRD_ACRF FAMILY)"/>
    <property type="match status" value="1"/>
</dbReference>
<dbReference type="PANTHER" id="PTHR32063">
    <property type="match status" value="1"/>
</dbReference>
<comment type="caution">
    <text evidence="2">The sequence shown here is derived from an EMBL/GenBank/DDBJ whole genome shotgun (WGS) entry which is preliminary data.</text>
</comment>
<proteinExistence type="predicted"/>
<name>A0A3D6BSI3_9FLAO</name>
<gene>
    <name evidence="2" type="ORF">DHV22_06000</name>
</gene>
<evidence type="ECO:0000313" key="3">
    <source>
        <dbReference type="Proteomes" id="UP000263268"/>
    </source>
</evidence>
<keyword evidence="1" id="KW-1133">Transmembrane helix</keyword>
<sequence length="97" mass="10945">GKARLRPVLLTAITTILGLIPLAIGLNINFFTLFKEFDANIYMGGDNVVFWGPLAWTVIYGLLIATFLTLIVVPVLFYLSMQLKMWIRNKRATTDLI</sequence>
<protein>
    <recommendedName>
        <fullName evidence="4">Copper transporter</fullName>
    </recommendedName>
</protein>
<feature type="transmembrane region" description="Helical" evidence="1">
    <location>
        <begin position="7"/>
        <end position="34"/>
    </location>
</feature>
<feature type="transmembrane region" description="Helical" evidence="1">
    <location>
        <begin position="54"/>
        <end position="81"/>
    </location>
</feature>
<evidence type="ECO:0008006" key="4">
    <source>
        <dbReference type="Google" id="ProtNLM"/>
    </source>
</evidence>
<accession>A0A3D6BSI3</accession>